<dbReference type="EMBL" id="CAJOBO010007645">
    <property type="protein sequence ID" value="CAF4576012.1"/>
    <property type="molecule type" value="Genomic_DNA"/>
</dbReference>
<dbReference type="PANTHER" id="PTHR24104:SF25">
    <property type="entry name" value="PROTEIN LIN-41"/>
    <property type="match status" value="1"/>
</dbReference>
<dbReference type="Gene3D" id="2.120.10.30">
    <property type="entry name" value="TolB, C-terminal domain"/>
    <property type="match status" value="1"/>
</dbReference>
<comment type="caution">
    <text evidence="3">The sequence shown here is derived from an EMBL/GenBank/DDBJ whole genome shotgun (WGS) entry which is preliminary data.</text>
</comment>
<evidence type="ECO:0008006" key="5">
    <source>
        <dbReference type="Google" id="ProtNLM"/>
    </source>
</evidence>
<dbReference type="GO" id="GO:0008270">
    <property type="term" value="F:zinc ion binding"/>
    <property type="evidence" value="ECO:0007669"/>
    <property type="project" value="UniProtKB-KW"/>
</dbReference>
<feature type="repeat" description="NHL" evidence="2">
    <location>
        <begin position="122"/>
        <end position="152"/>
    </location>
</feature>
<keyword evidence="1" id="KW-0677">Repeat</keyword>
<dbReference type="SUPFAM" id="SSF101898">
    <property type="entry name" value="NHL repeat"/>
    <property type="match status" value="2"/>
</dbReference>
<dbReference type="Gene3D" id="2.40.10.500">
    <property type="match status" value="3"/>
</dbReference>
<protein>
    <recommendedName>
        <fullName evidence="5">NHL repeat containing protein</fullName>
    </recommendedName>
</protein>
<dbReference type="InterPro" id="IPR011042">
    <property type="entry name" value="6-blade_b-propeller_TolB-like"/>
</dbReference>
<dbReference type="PANTHER" id="PTHR24104">
    <property type="entry name" value="E3 UBIQUITIN-PROTEIN LIGASE NHLRC1-RELATED"/>
    <property type="match status" value="1"/>
</dbReference>
<dbReference type="AlphaFoldDB" id="A0A821A6W8"/>
<name>A0A821A6W8_9BILA</name>
<dbReference type="PROSITE" id="PS51125">
    <property type="entry name" value="NHL"/>
    <property type="match status" value="1"/>
</dbReference>
<reference evidence="3" key="1">
    <citation type="submission" date="2021-02" db="EMBL/GenBank/DDBJ databases">
        <authorList>
            <person name="Nowell W R."/>
        </authorList>
    </citation>
    <scope>NUCLEOTIDE SEQUENCE</scope>
</reference>
<evidence type="ECO:0000256" key="2">
    <source>
        <dbReference type="PROSITE-ProRule" id="PRU00504"/>
    </source>
</evidence>
<evidence type="ECO:0000313" key="4">
    <source>
        <dbReference type="Proteomes" id="UP000663851"/>
    </source>
</evidence>
<accession>A0A821A6W8</accession>
<proteinExistence type="predicted"/>
<dbReference type="InterPro" id="IPR050952">
    <property type="entry name" value="TRIM-NHL_E3_ligases"/>
</dbReference>
<feature type="non-terminal residue" evidence="3">
    <location>
        <position position="466"/>
    </location>
</feature>
<organism evidence="3 4">
    <name type="scientific">Rotaria socialis</name>
    <dbReference type="NCBI Taxonomy" id="392032"/>
    <lineage>
        <taxon>Eukaryota</taxon>
        <taxon>Metazoa</taxon>
        <taxon>Spiralia</taxon>
        <taxon>Gnathifera</taxon>
        <taxon>Rotifera</taxon>
        <taxon>Eurotatoria</taxon>
        <taxon>Bdelloidea</taxon>
        <taxon>Philodinida</taxon>
        <taxon>Philodinidae</taxon>
        <taxon>Rotaria</taxon>
    </lineage>
</organism>
<dbReference type="Proteomes" id="UP000663851">
    <property type="component" value="Unassembled WGS sequence"/>
</dbReference>
<evidence type="ECO:0000256" key="1">
    <source>
        <dbReference type="ARBA" id="ARBA00022737"/>
    </source>
</evidence>
<dbReference type="InterPro" id="IPR001258">
    <property type="entry name" value="NHL_repeat"/>
</dbReference>
<evidence type="ECO:0000313" key="3">
    <source>
        <dbReference type="EMBL" id="CAF4576012.1"/>
    </source>
</evidence>
<dbReference type="CDD" id="cd05819">
    <property type="entry name" value="NHL"/>
    <property type="match status" value="2"/>
</dbReference>
<dbReference type="Pfam" id="PF01436">
    <property type="entry name" value="NHL"/>
    <property type="match status" value="3"/>
</dbReference>
<feature type="non-terminal residue" evidence="3">
    <location>
        <position position="1"/>
    </location>
</feature>
<gene>
    <name evidence="3" type="ORF">HFQ381_LOCUS32276</name>
</gene>
<sequence>TTTGITIAGVTGSAGGAYSQLYNPYAIYVDSNRAMFILDTTNYRVLKWQFGEPLGYVVAGGNGAGAALTQITTSYAMFVDAQSNVYVSEYSNHRVTLWLSTNTTSGILVGGGNGAGSTSERLYNPWGIYVDVNGSMYIADRSNHRVQLWLPGAISGTTVAGVTGDAGPYAYQLNSPTGITVDQYGYIYVLDSANSRVQRWFPGASYGITVIVASMNTPYGMQADNQGNLIITDTLNYRILSFALSCPSVTTTTAAPPLQATVPVCATAIWNQTYSTLVGSLGTVGSTTTLLYNPSSIAFDGYRNMYIADLSNHRIQRYAPGSNIGTTIAGVTSSAGNSRSQLYNPYGLHVTPNGTMFILDTTNYRVLQWQAGEPMGYIVAGGNGNGAALTQIGVSYELFVDDQYNIYISESSNNRITKWSRSNSTAGTLVAGGNGAGNTADKLANPWGIYVTNQSIYIADRDNHRI</sequence>